<feature type="region of interest" description="Disordered" evidence="4">
    <location>
        <begin position="1"/>
        <end position="20"/>
    </location>
</feature>
<dbReference type="PANTHER" id="PTHR12409">
    <property type="entry name" value="PREFOLDIN SUBUNIT 3"/>
    <property type="match status" value="1"/>
</dbReference>
<dbReference type="InterPro" id="IPR016655">
    <property type="entry name" value="PFD3"/>
</dbReference>
<dbReference type="InterPro" id="IPR009053">
    <property type="entry name" value="Prefoldin"/>
</dbReference>
<dbReference type="GO" id="GO:0016272">
    <property type="term" value="C:prefoldin complex"/>
    <property type="evidence" value="ECO:0007669"/>
    <property type="project" value="InterPro"/>
</dbReference>
<evidence type="ECO:0000313" key="5">
    <source>
        <dbReference type="Ensembl" id="ENSMPUP00000017289.1"/>
    </source>
</evidence>
<dbReference type="GO" id="GO:0005737">
    <property type="term" value="C:cytoplasm"/>
    <property type="evidence" value="ECO:0007669"/>
    <property type="project" value="TreeGrafter"/>
</dbReference>
<comment type="similarity">
    <text evidence="1">Belongs to the prefoldin subunit alpha family.</text>
</comment>
<dbReference type="GO" id="GO:0006457">
    <property type="term" value="P:protein folding"/>
    <property type="evidence" value="ECO:0007669"/>
    <property type="project" value="InterPro"/>
</dbReference>
<keyword evidence="3" id="KW-0175">Coiled coil</keyword>
<evidence type="ECO:0000256" key="1">
    <source>
        <dbReference type="ARBA" id="ARBA00010048"/>
    </source>
</evidence>
<protein>
    <submittedName>
        <fullName evidence="5">Uncharacterized protein</fullName>
    </submittedName>
</protein>
<feature type="compositionally biased region" description="Basic and acidic residues" evidence="4">
    <location>
        <begin position="1"/>
        <end position="12"/>
    </location>
</feature>
<dbReference type="InterPro" id="IPR004127">
    <property type="entry name" value="Prefoldin_subunit_alpha"/>
</dbReference>
<proteinExistence type="inferred from homology"/>
<organism evidence="5">
    <name type="scientific">Mustela putorius furo</name>
    <name type="common">European domestic ferret</name>
    <name type="synonym">Mustela furo</name>
    <dbReference type="NCBI Taxonomy" id="9669"/>
    <lineage>
        <taxon>Eukaryota</taxon>
        <taxon>Metazoa</taxon>
        <taxon>Chordata</taxon>
        <taxon>Craniata</taxon>
        <taxon>Vertebrata</taxon>
        <taxon>Euteleostomi</taxon>
        <taxon>Mammalia</taxon>
        <taxon>Eutheria</taxon>
        <taxon>Laurasiatheria</taxon>
        <taxon>Carnivora</taxon>
        <taxon>Caniformia</taxon>
        <taxon>Musteloidea</taxon>
        <taxon>Mustelidae</taxon>
        <taxon>Mustelinae</taxon>
        <taxon>Mustela</taxon>
    </lineage>
</organism>
<evidence type="ECO:0000256" key="2">
    <source>
        <dbReference type="ARBA" id="ARBA00023186"/>
    </source>
</evidence>
<accession>M3Z127</accession>
<keyword evidence="2" id="KW-0143">Chaperone</keyword>
<dbReference type="Pfam" id="PF02996">
    <property type="entry name" value="Prefoldin"/>
    <property type="match status" value="1"/>
</dbReference>
<dbReference type="eggNOG" id="KOG3313">
    <property type="taxonomic scope" value="Eukaryota"/>
</dbReference>
<dbReference type="GO" id="GO:0007017">
    <property type="term" value="P:microtubule-based process"/>
    <property type="evidence" value="ECO:0007669"/>
    <property type="project" value="TreeGrafter"/>
</dbReference>
<dbReference type="SUPFAM" id="SSF46579">
    <property type="entry name" value="Prefoldin"/>
    <property type="match status" value="1"/>
</dbReference>
<dbReference type="STRING" id="9669.ENSMPUP00000017289"/>
<dbReference type="InParanoid" id="M3Z127"/>
<sequence length="171" mass="19873">FPKMVATKDSHGSGEVAAGNQKQLHLGTAEAMFMKQPENETAEAVQKKLDEQYQKYKFMELKLAQKKRRLKGQIPEIKQTLKFEEKKEPTSALETRFLLVDNLYCKPPTHKMCLWLGLNVMLECDIVILMKMRHCLDFLQYQLTTTEVSMAGVYNWDIKRRNKDDSTKNKA</sequence>
<dbReference type="AlphaFoldDB" id="M3Z127"/>
<feature type="coiled-coil region" evidence="3">
    <location>
        <begin position="42"/>
        <end position="69"/>
    </location>
</feature>
<dbReference type="GeneTree" id="ENSGT00390000018904"/>
<dbReference type="Ensembl" id="ENSMPUT00000017545.1">
    <property type="protein sequence ID" value="ENSMPUP00000017289.1"/>
    <property type="gene ID" value="ENSMPUG00000017399.1"/>
</dbReference>
<dbReference type="EMBL" id="AEYP01023590">
    <property type="status" value="NOT_ANNOTATED_CDS"/>
    <property type="molecule type" value="Genomic_DNA"/>
</dbReference>
<name>M3Z127_MUSPF</name>
<dbReference type="GO" id="GO:0007021">
    <property type="term" value="P:tubulin complex assembly"/>
    <property type="evidence" value="ECO:0007669"/>
    <property type="project" value="TreeGrafter"/>
</dbReference>
<dbReference type="CDD" id="cd23156">
    <property type="entry name" value="Prefoldin_3"/>
    <property type="match status" value="1"/>
</dbReference>
<dbReference type="GO" id="GO:0015631">
    <property type="term" value="F:tubulin binding"/>
    <property type="evidence" value="ECO:0007669"/>
    <property type="project" value="TreeGrafter"/>
</dbReference>
<dbReference type="Gene3D" id="1.10.287.370">
    <property type="match status" value="1"/>
</dbReference>
<evidence type="ECO:0000256" key="4">
    <source>
        <dbReference type="SAM" id="MobiDB-lite"/>
    </source>
</evidence>
<reference evidence="5" key="1">
    <citation type="submission" date="2024-06" db="UniProtKB">
        <authorList>
            <consortium name="Ensembl"/>
        </authorList>
    </citation>
    <scope>IDENTIFICATION</scope>
</reference>
<dbReference type="PANTHER" id="PTHR12409:SF0">
    <property type="entry name" value="PREFOLDIN SUBUNIT 3"/>
    <property type="match status" value="1"/>
</dbReference>
<dbReference type="HOGENOM" id="CLU_083737_1_0_1"/>
<evidence type="ECO:0000256" key="3">
    <source>
        <dbReference type="SAM" id="Coils"/>
    </source>
</evidence>